<keyword evidence="5" id="KW-1185">Reference proteome</keyword>
<dbReference type="InterPro" id="IPR017871">
    <property type="entry name" value="ABC_transporter-like_CS"/>
</dbReference>
<evidence type="ECO:0000256" key="1">
    <source>
        <dbReference type="ARBA" id="ARBA00022741"/>
    </source>
</evidence>
<dbReference type="Proteomes" id="UP001157911">
    <property type="component" value="Unassembled WGS sequence"/>
</dbReference>
<evidence type="ECO:0000256" key="2">
    <source>
        <dbReference type="ARBA" id="ARBA00022840"/>
    </source>
</evidence>
<dbReference type="PROSITE" id="PS00211">
    <property type="entry name" value="ABC_TRANSPORTER_1"/>
    <property type="match status" value="1"/>
</dbReference>
<dbReference type="EMBL" id="FXUB01000001">
    <property type="protein sequence ID" value="SMP04761.1"/>
    <property type="molecule type" value="Genomic_DNA"/>
</dbReference>
<dbReference type="GO" id="GO:0005524">
    <property type="term" value="F:ATP binding"/>
    <property type="evidence" value="ECO:0007669"/>
    <property type="project" value="UniProtKB-KW"/>
</dbReference>
<comment type="caution">
    <text evidence="4">The sequence shown here is derived from an EMBL/GenBank/DDBJ whole genome shotgun (WGS) entry which is preliminary data.</text>
</comment>
<protein>
    <submittedName>
        <fullName evidence="4">ABC-2 type transport system ATP-binding protein/ribosome-dependent ATPase</fullName>
    </submittedName>
</protein>
<dbReference type="SUPFAM" id="SSF52540">
    <property type="entry name" value="P-loop containing nucleoside triphosphate hydrolases"/>
    <property type="match status" value="2"/>
</dbReference>
<dbReference type="InterPro" id="IPR003439">
    <property type="entry name" value="ABC_transporter-like_ATP-bd"/>
</dbReference>
<evidence type="ECO:0000313" key="4">
    <source>
        <dbReference type="EMBL" id="SMP04761.1"/>
    </source>
</evidence>
<accession>A0ABY1NAE4</accession>
<gene>
    <name evidence="4" type="ORF">SAMN06265339_0245</name>
</gene>
<dbReference type="RefSeq" id="WP_283399754.1">
    <property type="nucleotide sequence ID" value="NZ_FXUB01000001.1"/>
</dbReference>
<feature type="domain" description="ABC transporter" evidence="3">
    <location>
        <begin position="6"/>
        <end position="250"/>
    </location>
</feature>
<dbReference type="PROSITE" id="PS50893">
    <property type="entry name" value="ABC_TRANSPORTER_2"/>
    <property type="match status" value="2"/>
</dbReference>
<dbReference type="Gene3D" id="3.40.50.300">
    <property type="entry name" value="P-loop containing nucleotide triphosphate hydrolases"/>
    <property type="match status" value="2"/>
</dbReference>
<dbReference type="InterPro" id="IPR003593">
    <property type="entry name" value="AAA+_ATPase"/>
</dbReference>
<sequence>MTEKVVEVENLFVAYKNGTVAVKGVSFSVKRGGIYLFVGPDGAGKSSLFKSVAGVIKYSSGKVSVLGFDPNNDEEVEKIREKISFMPQGLGLNLYQRLSVEENLDFFAALRGIEGKEKEEKKELFLKITGLAPFKNRKVEHLSGGMKQKLGICCSLMHNPEIVILDEPTTGVDPVSRREIWNLIYTFSEKEKITFLVSTSYIDEAERGTFVFVMENGEIVLRFKPGEVSLEDYFNEEIERNQVRVSVPFKSVVNVPENAVIVRNVTKKFGDFVAVDNVSLTIKRGEIAGFLGPNGAGKTTLIKTILGIYDRDSGYVEIAGYRNVERCRKIIGYTSQKFSLYEDMTVNENLILWGSVYDVPFKDLKRRIKQFLEILQLDKFKSALVSSLPLGVKQRVALAAALLHYPVILFLDEPTSGVDPVERNVFWQIIRELSKRGVTSLVTTHYMDEAEFCDRVFLMREGGIFKEGSPDELKREVEEKVGGVYEIFTDSPFRLYSLLKKRGLKVTVFGRKVRIYTDAVTVERLKKELKIGKIERVKPTMEDVFVLSVM</sequence>
<proteinExistence type="predicted"/>
<organism evidence="4 5">
    <name type="scientific">Desulfurobacterium pacificum</name>
    <dbReference type="NCBI Taxonomy" id="240166"/>
    <lineage>
        <taxon>Bacteria</taxon>
        <taxon>Pseudomonadati</taxon>
        <taxon>Aquificota</taxon>
        <taxon>Aquificia</taxon>
        <taxon>Desulfurobacteriales</taxon>
        <taxon>Desulfurobacteriaceae</taxon>
        <taxon>Desulfurobacterium</taxon>
    </lineage>
</organism>
<dbReference type="CDD" id="cd03230">
    <property type="entry name" value="ABC_DR_subfamily_A"/>
    <property type="match status" value="1"/>
</dbReference>
<evidence type="ECO:0000259" key="3">
    <source>
        <dbReference type="PROSITE" id="PS50893"/>
    </source>
</evidence>
<keyword evidence="2 4" id="KW-0067">ATP-binding</keyword>
<name>A0ABY1NAE4_9BACT</name>
<dbReference type="InterPro" id="IPR027417">
    <property type="entry name" value="P-loop_NTPase"/>
</dbReference>
<feature type="domain" description="ABC transporter" evidence="3">
    <location>
        <begin position="260"/>
        <end position="486"/>
    </location>
</feature>
<dbReference type="PANTHER" id="PTHR43038">
    <property type="entry name" value="ATP-BINDING CASSETTE, SUB-FAMILY H, MEMBER 1"/>
    <property type="match status" value="1"/>
</dbReference>
<evidence type="ECO:0000313" key="5">
    <source>
        <dbReference type="Proteomes" id="UP001157911"/>
    </source>
</evidence>
<dbReference type="SMART" id="SM00382">
    <property type="entry name" value="AAA"/>
    <property type="match status" value="2"/>
</dbReference>
<dbReference type="PANTHER" id="PTHR43038:SF3">
    <property type="entry name" value="ABC TRANSPORTER G FAMILY MEMBER 20 ISOFORM X1"/>
    <property type="match status" value="1"/>
</dbReference>
<reference evidence="4 5" key="1">
    <citation type="submission" date="2017-05" db="EMBL/GenBank/DDBJ databases">
        <authorList>
            <person name="Varghese N."/>
            <person name="Submissions S."/>
        </authorList>
    </citation>
    <scope>NUCLEOTIDE SEQUENCE [LARGE SCALE GENOMIC DNA]</scope>
    <source>
        <strain evidence="4 5">DSM 15522</strain>
    </source>
</reference>
<keyword evidence="1" id="KW-0547">Nucleotide-binding</keyword>
<dbReference type="Pfam" id="PF00005">
    <property type="entry name" value="ABC_tran"/>
    <property type="match status" value="2"/>
</dbReference>